<comment type="similarity">
    <text evidence="1 8 9">Belongs to the GreA/GreB family.</text>
</comment>
<dbReference type="PANTHER" id="PTHR30437:SF4">
    <property type="entry name" value="TRANSCRIPTION ELONGATION FACTOR GREA"/>
    <property type="match status" value="1"/>
</dbReference>
<protein>
    <recommendedName>
        <fullName evidence="2 8">Transcription elongation factor GreA</fullName>
    </recommendedName>
    <alternativeName>
        <fullName evidence="7 8">Transcript cleavage factor GreA</fullName>
    </alternativeName>
</protein>
<dbReference type="GO" id="GO:0006354">
    <property type="term" value="P:DNA-templated transcription elongation"/>
    <property type="evidence" value="ECO:0007669"/>
    <property type="project" value="TreeGrafter"/>
</dbReference>
<dbReference type="STRING" id="1797725.A3A49_01370"/>
<evidence type="ECO:0000259" key="11">
    <source>
        <dbReference type="Pfam" id="PF03449"/>
    </source>
</evidence>
<dbReference type="GO" id="GO:0032784">
    <property type="term" value="P:regulation of DNA-templated transcription elongation"/>
    <property type="evidence" value="ECO:0007669"/>
    <property type="project" value="UniProtKB-UniRule"/>
</dbReference>
<evidence type="ECO:0000256" key="5">
    <source>
        <dbReference type="ARBA" id="ARBA00023163"/>
    </source>
</evidence>
<evidence type="ECO:0000256" key="2">
    <source>
        <dbReference type="ARBA" id="ARBA00013729"/>
    </source>
</evidence>
<evidence type="ECO:0000256" key="9">
    <source>
        <dbReference type="RuleBase" id="RU000556"/>
    </source>
</evidence>
<dbReference type="PANTHER" id="PTHR30437">
    <property type="entry name" value="TRANSCRIPTION ELONGATION FACTOR GREA"/>
    <property type="match status" value="1"/>
</dbReference>
<evidence type="ECO:0000256" key="7">
    <source>
        <dbReference type="ARBA" id="ARBA00030776"/>
    </source>
</evidence>
<dbReference type="InterPro" id="IPR001437">
    <property type="entry name" value="Tscrpt_elong_fac_GreA/B_C"/>
</dbReference>
<evidence type="ECO:0000313" key="12">
    <source>
        <dbReference type="EMBL" id="OGD98372.1"/>
    </source>
</evidence>
<dbReference type="InterPro" id="IPR028624">
    <property type="entry name" value="Tscrpt_elong_fac_GreA/B"/>
</dbReference>
<evidence type="ECO:0000259" key="10">
    <source>
        <dbReference type="Pfam" id="PF01272"/>
    </source>
</evidence>
<evidence type="ECO:0000256" key="6">
    <source>
        <dbReference type="ARBA" id="ARBA00024916"/>
    </source>
</evidence>
<dbReference type="NCBIfam" id="TIGR01462">
    <property type="entry name" value="greA"/>
    <property type="match status" value="1"/>
</dbReference>
<feature type="domain" description="Transcription elongation factor GreA/GreB N-terminal" evidence="11">
    <location>
        <begin position="8"/>
        <end position="74"/>
    </location>
</feature>
<dbReference type="FunFam" id="1.10.287.180:FF:000001">
    <property type="entry name" value="Transcription elongation factor GreA"/>
    <property type="match status" value="1"/>
</dbReference>
<accession>A0A1F5H2I1</accession>
<keyword evidence="4 8" id="KW-0238">DNA-binding</keyword>
<dbReference type="InterPro" id="IPR018151">
    <property type="entry name" value="TF_GreA/GreB_CS"/>
</dbReference>
<dbReference type="PIRSF" id="PIRSF006092">
    <property type="entry name" value="GreA_GreB"/>
    <property type="match status" value="1"/>
</dbReference>
<organism evidence="12 13">
    <name type="scientific">Candidatus Curtissbacteria bacterium RIFCSPLOWO2_01_FULL_38_11b</name>
    <dbReference type="NCBI Taxonomy" id="1797725"/>
    <lineage>
        <taxon>Bacteria</taxon>
        <taxon>Candidatus Curtissiibacteriota</taxon>
    </lineage>
</organism>
<dbReference type="PROSITE" id="PS00830">
    <property type="entry name" value="GREAB_2"/>
    <property type="match status" value="1"/>
</dbReference>
<dbReference type="SUPFAM" id="SSF54534">
    <property type="entry name" value="FKBP-like"/>
    <property type="match status" value="1"/>
</dbReference>
<dbReference type="Gene3D" id="1.10.287.180">
    <property type="entry name" value="Transcription elongation factor, GreA/GreB, N-terminal domain"/>
    <property type="match status" value="1"/>
</dbReference>
<evidence type="ECO:0000256" key="8">
    <source>
        <dbReference type="HAMAP-Rule" id="MF_00105"/>
    </source>
</evidence>
<feature type="domain" description="Transcription elongation factor GreA/GreB C-terminal" evidence="10">
    <location>
        <begin position="82"/>
        <end position="153"/>
    </location>
</feature>
<evidence type="ECO:0000313" key="13">
    <source>
        <dbReference type="Proteomes" id="UP000176740"/>
    </source>
</evidence>
<gene>
    <name evidence="8" type="primary">greA</name>
    <name evidence="12" type="ORF">A3A49_01370</name>
</gene>
<dbReference type="Proteomes" id="UP000176740">
    <property type="component" value="Unassembled WGS sequence"/>
</dbReference>
<dbReference type="InterPro" id="IPR036805">
    <property type="entry name" value="Tscrpt_elong_fac_GreA/B_N_sf"/>
</dbReference>
<reference evidence="12 13" key="1">
    <citation type="journal article" date="2016" name="Nat. Commun.">
        <title>Thousands of microbial genomes shed light on interconnected biogeochemical processes in an aquifer system.</title>
        <authorList>
            <person name="Anantharaman K."/>
            <person name="Brown C.T."/>
            <person name="Hug L.A."/>
            <person name="Sharon I."/>
            <person name="Castelle C.J."/>
            <person name="Probst A.J."/>
            <person name="Thomas B.C."/>
            <person name="Singh A."/>
            <person name="Wilkins M.J."/>
            <person name="Karaoz U."/>
            <person name="Brodie E.L."/>
            <person name="Williams K.H."/>
            <person name="Hubbard S.S."/>
            <person name="Banfield J.F."/>
        </authorList>
    </citation>
    <scope>NUCLEOTIDE SEQUENCE [LARGE SCALE GENOMIC DNA]</scope>
</reference>
<dbReference type="GO" id="GO:0070063">
    <property type="term" value="F:RNA polymerase binding"/>
    <property type="evidence" value="ECO:0007669"/>
    <property type="project" value="InterPro"/>
</dbReference>
<comment type="caution">
    <text evidence="12">The sequence shown here is derived from an EMBL/GenBank/DDBJ whole genome shotgun (WGS) entry which is preliminary data.</text>
</comment>
<keyword evidence="3 8" id="KW-0805">Transcription regulation</keyword>
<dbReference type="Pfam" id="PF03449">
    <property type="entry name" value="GreA_GreB_N"/>
    <property type="match status" value="1"/>
</dbReference>
<dbReference type="InterPro" id="IPR006359">
    <property type="entry name" value="Tscrpt_elong_fac_GreA"/>
</dbReference>
<dbReference type="Pfam" id="PF01272">
    <property type="entry name" value="GreA_GreB"/>
    <property type="match status" value="1"/>
</dbReference>
<dbReference type="NCBIfam" id="NF001263">
    <property type="entry name" value="PRK00226.1-4"/>
    <property type="match status" value="1"/>
</dbReference>
<evidence type="ECO:0000256" key="1">
    <source>
        <dbReference type="ARBA" id="ARBA00008213"/>
    </source>
</evidence>
<dbReference type="SUPFAM" id="SSF46557">
    <property type="entry name" value="GreA transcript cleavage protein, N-terminal domain"/>
    <property type="match status" value="1"/>
</dbReference>
<dbReference type="InterPro" id="IPR022691">
    <property type="entry name" value="Tscrpt_elong_fac_GreA/B_N"/>
</dbReference>
<name>A0A1F5H2I1_9BACT</name>
<dbReference type="InterPro" id="IPR036953">
    <property type="entry name" value="GreA/GreB_C_sf"/>
</dbReference>
<dbReference type="InterPro" id="IPR023459">
    <property type="entry name" value="Tscrpt_elong_fac_GreA/B_fam"/>
</dbReference>
<dbReference type="EMBL" id="MFBO01000011">
    <property type="protein sequence ID" value="OGD98372.1"/>
    <property type="molecule type" value="Genomic_DNA"/>
</dbReference>
<dbReference type="HAMAP" id="MF_00105">
    <property type="entry name" value="GreA_GreB"/>
    <property type="match status" value="1"/>
</dbReference>
<dbReference type="Gene3D" id="3.10.50.30">
    <property type="entry name" value="Transcription elongation factor, GreA/GreB, C-terminal domain"/>
    <property type="match status" value="1"/>
</dbReference>
<keyword evidence="5 8" id="KW-0804">Transcription</keyword>
<proteinExistence type="inferred from homology"/>
<evidence type="ECO:0000256" key="4">
    <source>
        <dbReference type="ARBA" id="ARBA00023125"/>
    </source>
</evidence>
<sequence>MKNAPVYQLTREGFNNLKKEEQALVDKRPQVVINLTNAREQGDLSENAGYHAAREELSWIDSRLKEIKYIKRFAKVVENDKKSEVAFGSKVTIDSNGITSQFTIVSAMEADPQKNKISDSSPIGSALIGKKAGEEITIETESSKTKYKIVEVN</sequence>
<evidence type="ECO:0000256" key="3">
    <source>
        <dbReference type="ARBA" id="ARBA00023015"/>
    </source>
</evidence>
<dbReference type="AlphaFoldDB" id="A0A1F5H2I1"/>
<dbReference type="GO" id="GO:0003677">
    <property type="term" value="F:DNA binding"/>
    <property type="evidence" value="ECO:0007669"/>
    <property type="project" value="UniProtKB-UniRule"/>
</dbReference>
<comment type="function">
    <text evidence="6 8 9">Necessary for efficient RNA polymerase transcription elongation past template-encoded arresting sites. The arresting sites in DNA have the property of trapping a certain fraction of elongating RNA polymerases that pass through, resulting in locked ternary complexes. Cleavage of the nascent transcript by cleavage factors such as GreA or GreB allows the resumption of elongation from the new 3'terminus. GreA releases sequences of 2 to 3 nucleotides.</text>
</comment>